<organism evidence="1 2">
    <name type="scientific">Amazonocrinis nigriterrae CENA67</name>
    <dbReference type="NCBI Taxonomy" id="2794033"/>
    <lineage>
        <taxon>Bacteria</taxon>
        <taxon>Bacillati</taxon>
        <taxon>Cyanobacteriota</taxon>
        <taxon>Cyanophyceae</taxon>
        <taxon>Nostocales</taxon>
        <taxon>Nostocaceae</taxon>
        <taxon>Amazonocrinis</taxon>
        <taxon>Amazonocrinis nigriterrae</taxon>
    </lineage>
</organism>
<reference evidence="1 2" key="1">
    <citation type="journal article" date="2021" name="Int. J. Syst. Evol. Microbiol.">
        <title>Amazonocrinis nigriterrae gen. nov., sp. nov., Atlanticothrix silvestris gen. nov., sp. nov. and Dendronalium phyllosphericum gen. nov., sp. nov., nostocacean cyanobacteria from Brazilian environments.</title>
        <authorList>
            <person name="Alvarenga D.O."/>
            <person name="Andreote A.P.D."/>
            <person name="Branco L.H.Z."/>
            <person name="Delbaje E."/>
            <person name="Cruz R.B."/>
            <person name="Varani A.M."/>
            <person name="Fiore M.F."/>
        </authorList>
    </citation>
    <scope>NUCLEOTIDE SEQUENCE [LARGE SCALE GENOMIC DNA]</scope>
    <source>
        <strain evidence="1 2">CENA67</strain>
    </source>
</reference>
<dbReference type="InterPro" id="IPR026350">
    <property type="entry name" value="GxxExxY"/>
</dbReference>
<evidence type="ECO:0000313" key="2">
    <source>
        <dbReference type="Proteomes" id="UP000632766"/>
    </source>
</evidence>
<protein>
    <submittedName>
        <fullName evidence="1">GxxExxY protein</fullName>
    </submittedName>
</protein>
<dbReference type="EMBL" id="JAECZC010000001">
    <property type="protein sequence ID" value="MBH8560649.1"/>
    <property type="molecule type" value="Genomic_DNA"/>
</dbReference>
<name>A0A8J7HQG3_9NOST</name>
<proteinExistence type="predicted"/>
<comment type="caution">
    <text evidence="1">The sequence shown here is derived from an EMBL/GenBank/DDBJ whole genome shotgun (WGS) entry which is preliminary data.</text>
</comment>
<accession>A0A8J7HQG3</accession>
<gene>
    <name evidence="1" type="ORF">I8748_00225</name>
</gene>
<keyword evidence="2" id="KW-1185">Reference proteome</keyword>
<dbReference type="RefSeq" id="WP_198122715.1">
    <property type="nucleotide sequence ID" value="NZ_JAECZC010000001.1"/>
</dbReference>
<dbReference type="AlphaFoldDB" id="A0A8J7HQG3"/>
<dbReference type="NCBIfam" id="TIGR04256">
    <property type="entry name" value="GxxExxY"/>
    <property type="match status" value="1"/>
</dbReference>
<evidence type="ECO:0000313" key="1">
    <source>
        <dbReference type="EMBL" id="MBH8560649.1"/>
    </source>
</evidence>
<sequence>METNRQDAENAKGREPSKEIDRLAYTVIGAAIEVHRVLGPGFLEEVYGKALAIELSRRGIAYECEKCVTVNYKGYEVGKGRLDFFIANTLIVELKAVQNLAPIHEAQVLSYLKITNYPLALLINFNVPILKEGIKRIILSS</sequence>
<dbReference type="Pfam" id="PF13366">
    <property type="entry name" value="PDDEXK_3"/>
    <property type="match status" value="1"/>
</dbReference>
<dbReference type="Proteomes" id="UP000632766">
    <property type="component" value="Unassembled WGS sequence"/>
</dbReference>